<dbReference type="RefSeq" id="WP_102654529.1">
    <property type="nucleotide sequence ID" value="NZ_PNRF01000034.1"/>
</dbReference>
<reference evidence="3 4" key="1">
    <citation type="submission" date="2018-01" db="EMBL/GenBank/DDBJ databases">
        <title>Halomonas endophytica sp. nov., isolated from storage liquid in the stems of Populus euphratica.</title>
        <authorList>
            <person name="Chen C."/>
        </authorList>
    </citation>
    <scope>NUCLEOTIDE SEQUENCE [LARGE SCALE GENOMIC DNA]</scope>
    <source>
        <strain evidence="3 4">MC28</strain>
    </source>
</reference>
<dbReference type="Proteomes" id="UP000235803">
    <property type="component" value="Unassembled WGS sequence"/>
</dbReference>
<evidence type="ECO:0000256" key="1">
    <source>
        <dbReference type="ARBA" id="ARBA00007689"/>
    </source>
</evidence>
<proteinExistence type="inferred from homology"/>
<dbReference type="InterPro" id="IPR011008">
    <property type="entry name" value="Dimeric_a/b-barrel"/>
</dbReference>
<evidence type="ECO:0000313" key="4">
    <source>
        <dbReference type="Proteomes" id="UP000235803"/>
    </source>
</evidence>
<dbReference type="PANTHER" id="PTHR37828:SF1">
    <property type="entry name" value="YCII-RELATED DOMAIN-CONTAINING PROTEIN"/>
    <property type="match status" value="1"/>
</dbReference>
<dbReference type="AlphaFoldDB" id="A0A2N7TZG3"/>
<accession>A0A2N7TZG3</accession>
<evidence type="ECO:0000259" key="2">
    <source>
        <dbReference type="Pfam" id="PF03795"/>
    </source>
</evidence>
<feature type="domain" description="YCII-related" evidence="2">
    <location>
        <begin position="13"/>
        <end position="77"/>
    </location>
</feature>
<protein>
    <recommendedName>
        <fullName evidence="2">YCII-related domain-containing protein</fullName>
    </recommendedName>
</protein>
<organism evidence="3 4">
    <name type="scientific">Billgrantia endophytica</name>
    <dbReference type="NCBI Taxonomy" id="2033802"/>
    <lineage>
        <taxon>Bacteria</taxon>
        <taxon>Pseudomonadati</taxon>
        <taxon>Pseudomonadota</taxon>
        <taxon>Gammaproteobacteria</taxon>
        <taxon>Oceanospirillales</taxon>
        <taxon>Halomonadaceae</taxon>
        <taxon>Billgrantia</taxon>
    </lineage>
</organism>
<sequence>MFVIQLKFSTNKANASQFMDGHNAWLKDGFAKGTFLLAGTIQPKLGGAILAHNSTLEQIQAIVEEDPFVVEGVVTAEIIEITPSKAAPQLEFLLQQ</sequence>
<dbReference type="InterPro" id="IPR005545">
    <property type="entry name" value="YCII"/>
</dbReference>
<dbReference type="PANTHER" id="PTHR37828">
    <property type="entry name" value="GSR2449 PROTEIN"/>
    <property type="match status" value="1"/>
</dbReference>
<dbReference type="Gene3D" id="3.30.70.1060">
    <property type="entry name" value="Dimeric alpha+beta barrel"/>
    <property type="match status" value="1"/>
</dbReference>
<name>A0A2N7TZG3_9GAMM</name>
<dbReference type="Pfam" id="PF03795">
    <property type="entry name" value="YCII"/>
    <property type="match status" value="1"/>
</dbReference>
<evidence type="ECO:0000313" key="3">
    <source>
        <dbReference type="EMBL" id="PMR73572.1"/>
    </source>
</evidence>
<keyword evidence="4" id="KW-1185">Reference proteome</keyword>
<comment type="similarity">
    <text evidence="1">Belongs to the YciI family.</text>
</comment>
<gene>
    <name evidence="3" type="ORF">C1H69_16740</name>
</gene>
<dbReference type="SUPFAM" id="SSF54909">
    <property type="entry name" value="Dimeric alpha+beta barrel"/>
    <property type="match status" value="1"/>
</dbReference>
<comment type="caution">
    <text evidence="3">The sequence shown here is derived from an EMBL/GenBank/DDBJ whole genome shotgun (WGS) entry which is preliminary data.</text>
</comment>
<dbReference type="OrthoDB" id="9814407at2"/>
<dbReference type="EMBL" id="PNRF01000034">
    <property type="protein sequence ID" value="PMR73572.1"/>
    <property type="molecule type" value="Genomic_DNA"/>
</dbReference>